<dbReference type="Proteomes" id="UP001497497">
    <property type="component" value="Unassembled WGS sequence"/>
</dbReference>
<feature type="compositionally biased region" description="Polar residues" evidence="2">
    <location>
        <begin position="142"/>
        <end position="166"/>
    </location>
</feature>
<evidence type="ECO:0000313" key="3">
    <source>
        <dbReference type="EMBL" id="CAL1545130.1"/>
    </source>
</evidence>
<feature type="non-terminal residue" evidence="3">
    <location>
        <position position="1"/>
    </location>
</feature>
<comment type="caution">
    <text evidence="3">The sequence shown here is derived from an EMBL/GenBank/DDBJ whole genome shotgun (WGS) entry which is preliminary data.</text>
</comment>
<feature type="coiled-coil region" evidence="1">
    <location>
        <begin position="5"/>
        <end position="53"/>
    </location>
</feature>
<sequence>LQSNKSKQEKELRAIQARLEDQVRQQQQHQLRQQQLQQQLQLQQLDLQRHRLNSPALTNTRRMAIVPPIQRQPTEGDLNPTLSQHGMGDVKPSQCAGMQHENSLDLAGGGKSMPVTASLSDPGTKLNSLQDSRLPTKHRQDSTTLSVGGPATQNRSLQHQSTQPSPYSLHHHHHHHHHYHHHPIPPPCLSQQQHVEFSGPLKGTPPPPPPPYGSFENSMFSSALAPGALSISVTTGNNSLSSPIICDTSPVSVDESPSCASDASSGYHSLSHGVEANNGSTVGQYAKAHCLDMPTSTLPPYSSKTPPSFGQSHQGSVKSPDFMSSSKSPST</sequence>
<feature type="compositionally biased region" description="Pro residues" evidence="2">
    <location>
        <begin position="203"/>
        <end position="212"/>
    </location>
</feature>
<dbReference type="AlphaFoldDB" id="A0AAV2IE40"/>
<dbReference type="EMBL" id="CAXITT010000679">
    <property type="protein sequence ID" value="CAL1545130.1"/>
    <property type="molecule type" value="Genomic_DNA"/>
</dbReference>
<feature type="compositionally biased region" description="Polar residues" evidence="2">
    <location>
        <begin position="115"/>
        <end position="133"/>
    </location>
</feature>
<feature type="region of interest" description="Disordered" evidence="2">
    <location>
        <begin position="296"/>
        <end position="331"/>
    </location>
</feature>
<feature type="region of interest" description="Disordered" evidence="2">
    <location>
        <begin position="69"/>
        <end position="218"/>
    </location>
</feature>
<gene>
    <name evidence="3" type="ORF">GSLYS_00018613001</name>
</gene>
<evidence type="ECO:0000256" key="1">
    <source>
        <dbReference type="SAM" id="Coils"/>
    </source>
</evidence>
<feature type="compositionally biased region" description="Low complexity" evidence="2">
    <location>
        <begin position="316"/>
        <end position="331"/>
    </location>
</feature>
<name>A0AAV2IE40_LYMST</name>
<organism evidence="3 4">
    <name type="scientific">Lymnaea stagnalis</name>
    <name type="common">Great pond snail</name>
    <name type="synonym">Helix stagnalis</name>
    <dbReference type="NCBI Taxonomy" id="6523"/>
    <lineage>
        <taxon>Eukaryota</taxon>
        <taxon>Metazoa</taxon>
        <taxon>Spiralia</taxon>
        <taxon>Lophotrochozoa</taxon>
        <taxon>Mollusca</taxon>
        <taxon>Gastropoda</taxon>
        <taxon>Heterobranchia</taxon>
        <taxon>Euthyneura</taxon>
        <taxon>Panpulmonata</taxon>
        <taxon>Hygrophila</taxon>
        <taxon>Lymnaeoidea</taxon>
        <taxon>Lymnaeidae</taxon>
        <taxon>Lymnaea</taxon>
    </lineage>
</organism>
<feature type="compositionally biased region" description="Basic residues" evidence="2">
    <location>
        <begin position="169"/>
        <end position="183"/>
    </location>
</feature>
<reference evidence="3 4" key="1">
    <citation type="submission" date="2024-04" db="EMBL/GenBank/DDBJ databases">
        <authorList>
            <consortium name="Genoscope - CEA"/>
            <person name="William W."/>
        </authorList>
    </citation>
    <scope>NUCLEOTIDE SEQUENCE [LARGE SCALE GENOMIC DNA]</scope>
</reference>
<feature type="compositionally biased region" description="Polar residues" evidence="2">
    <location>
        <begin position="296"/>
        <end position="315"/>
    </location>
</feature>
<protein>
    <submittedName>
        <fullName evidence="3">Uncharacterized protein</fullName>
    </submittedName>
</protein>
<proteinExistence type="predicted"/>
<keyword evidence="4" id="KW-1185">Reference proteome</keyword>
<keyword evidence="1" id="KW-0175">Coiled coil</keyword>
<evidence type="ECO:0000313" key="4">
    <source>
        <dbReference type="Proteomes" id="UP001497497"/>
    </source>
</evidence>
<accession>A0AAV2IE40</accession>
<evidence type="ECO:0000256" key="2">
    <source>
        <dbReference type="SAM" id="MobiDB-lite"/>
    </source>
</evidence>